<organism evidence="4 5">
    <name type="scientific">Streptosporangium sandarakinum</name>
    <dbReference type="NCBI Taxonomy" id="1260955"/>
    <lineage>
        <taxon>Bacteria</taxon>
        <taxon>Bacillati</taxon>
        <taxon>Actinomycetota</taxon>
        <taxon>Actinomycetes</taxon>
        <taxon>Streptosporangiales</taxon>
        <taxon>Streptosporangiaceae</taxon>
        <taxon>Streptosporangium</taxon>
    </lineage>
</organism>
<evidence type="ECO:0000256" key="1">
    <source>
        <dbReference type="ARBA" id="ARBA00022603"/>
    </source>
</evidence>
<accession>A0A852V503</accession>
<dbReference type="RefSeq" id="WP_179821422.1">
    <property type="nucleotide sequence ID" value="NZ_JACCCO010000001.1"/>
</dbReference>
<name>A0A852V503_9ACTN</name>
<dbReference type="PANTHER" id="PTHR43861">
    <property type="entry name" value="TRANS-ACONITATE 2-METHYLTRANSFERASE-RELATED"/>
    <property type="match status" value="1"/>
</dbReference>
<comment type="caution">
    <text evidence="4">The sequence shown here is derived from an EMBL/GenBank/DDBJ whole genome shotgun (WGS) entry which is preliminary data.</text>
</comment>
<dbReference type="InterPro" id="IPR029063">
    <property type="entry name" value="SAM-dependent_MTases_sf"/>
</dbReference>
<dbReference type="EMBL" id="JACCCO010000001">
    <property type="protein sequence ID" value="NYF41015.1"/>
    <property type="molecule type" value="Genomic_DNA"/>
</dbReference>
<dbReference type="CDD" id="cd02440">
    <property type="entry name" value="AdoMet_MTases"/>
    <property type="match status" value="1"/>
</dbReference>
<dbReference type="GO" id="GO:0008168">
    <property type="term" value="F:methyltransferase activity"/>
    <property type="evidence" value="ECO:0007669"/>
    <property type="project" value="UniProtKB-KW"/>
</dbReference>
<sequence>MRTQYDEIGRSYERLKREMPLARGPERATVESLTGAVAGRSVLDLACGTGWYSRIIARAGAASVLGVDISEEMVAVAEHTEAREPLGIAYKVHDARTLGVVGRFDLVNAVWLLCYARDRSDLAAMARTIHDNLAPGGVYTGLEMNPNFDWDGPLATKYGLTHRPDADFPGGKELTVTAHVNPPISFQACFWEEEPVVTALRDAGFRSVEIVPPVLPADPGDTFWDDFRTNPAIVGIRAVK</sequence>
<dbReference type="Gene3D" id="3.40.50.150">
    <property type="entry name" value="Vaccinia Virus protein VP39"/>
    <property type="match status" value="1"/>
</dbReference>
<evidence type="ECO:0000313" key="5">
    <source>
        <dbReference type="Proteomes" id="UP000576393"/>
    </source>
</evidence>
<evidence type="ECO:0000259" key="3">
    <source>
        <dbReference type="Pfam" id="PF13649"/>
    </source>
</evidence>
<evidence type="ECO:0000313" key="4">
    <source>
        <dbReference type="EMBL" id="NYF41015.1"/>
    </source>
</evidence>
<keyword evidence="1 4" id="KW-0489">Methyltransferase</keyword>
<feature type="domain" description="Methyltransferase" evidence="3">
    <location>
        <begin position="42"/>
        <end position="137"/>
    </location>
</feature>
<dbReference type="Pfam" id="PF13649">
    <property type="entry name" value="Methyltransf_25"/>
    <property type="match status" value="1"/>
</dbReference>
<keyword evidence="5" id="KW-1185">Reference proteome</keyword>
<dbReference type="GO" id="GO:0032259">
    <property type="term" value="P:methylation"/>
    <property type="evidence" value="ECO:0007669"/>
    <property type="project" value="UniProtKB-KW"/>
</dbReference>
<keyword evidence="2 4" id="KW-0808">Transferase</keyword>
<protein>
    <submittedName>
        <fullName evidence="4">SAM-dependent methyltransferase</fullName>
    </submittedName>
</protein>
<dbReference type="SUPFAM" id="SSF53335">
    <property type="entry name" value="S-adenosyl-L-methionine-dependent methyltransferases"/>
    <property type="match status" value="1"/>
</dbReference>
<dbReference type="PANTHER" id="PTHR43861:SF1">
    <property type="entry name" value="TRANS-ACONITATE 2-METHYLTRANSFERASE"/>
    <property type="match status" value="1"/>
</dbReference>
<reference evidence="4 5" key="1">
    <citation type="submission" date="2020-07" db="EMBL/GenBank/DDBJ databases">
        <title>Sequencing the genomes of 1000 actinobacteria strains.</title>
        <authorList>
            <person name="Klenk H.-P."/>
        </authorList>
    </citation>
    <scope>NUCLEOTIDE SEQUENCE [LARGE SCALE GENOMIC DNA]</scope>
    <source>
        <strain evidence="4 5">DSM 45763</strain>
    </source>
</reference>
<dbReference type="AlphaFoldDB" id="A0A852V503"/>
<proteinExistence type="predicted"/>
<evidence type="ECO:0000256" key="2">
    <source>
        <dbReference type="ARBA" id="ARBA00022679"/>
    </source>
</evidence>
<gene>
    <name evidence="4" type="ORF">HDA43_003174</name>
</gene>
<dbReference type="Proteomes" id="UP000576393">
    <property type="component" value="Unassembled WGS sequence"/>
</dbReference>
<dbReference type="InterPro" id="IPR041698">
    <property type="entry name" value="Methyltransf_25"/>
</dbReference>